<dbReference type="PANTHER" id="PTHR23153">
    <property type="entry name" value="UBX-RELATED"/>
    <property type="match status" value="1"/>
</dbReference>
<dbReference type="Pfam" id="PF09409">
    <property type="entry name" value="PUB"/>
    <property type="match status" value="1"/>
</dbReference>
<name>A0ABD6EV71_9BILA</name>
<dbReference type="PANTHER" id="PTHR23153:SF38">
    <property type="entry name" value="UBX DOMAIN-CONTAINING PROTEIN 6"/>
    <property type="match status" value="1"/>
</dbReference>
<comment type="caution">
    <text evidence="2">The sequence shown here is derived from an EMBL/GenBank/DDBJ whole genome shotgun (WGS) entry which is preliminary data.</text>
</comment>
<dbReference type="Proteomes" id="UP001608902">
    <property type="component" value="Unassembled WGS sequence"/>
</dbReference>
<dbReference type="EMBL" id="JBGFUD010005764">
    <property type="protein sequence ID" value="MFH4980582.1"/>
    <property type="molecule type" value="Genomic_DNA"/>
</dbReference>
<feature type="domain" description="PUB" evidence="1">
    <location>
        <begin position="172"/>
        <end position="256"/>
    </location>
</feature>
<dbReference type="InterPro" id="IPR036339">
    <property type="entry name" value="PUB-like_dom_sf"/>
</dbReference>
<dbReference type="AlphaFoldDB" id="A0ABD6EV71"/>
<protein>
    <recommendedName>
        <fullName evidence="1">PUB domain-containing protein</fullName>
    </recommendedName>
</protein>
<proteinExistence type="predicted"/>
<dbReference type="SMART" id="SM00580">
    <property type="entry name" value="PUG"/>
    <property type="match status" value="1"/>
</dbReference>
<sequence>MDRFKKFFEKKAGKKSFKNCGVGHRLSDEPPSKMPIANVGKMQKETNESPSVQRITTADIAAQAAFKRMNLGSRQESSTQRAIRLQALRELEKERDLQEQSITGSKHECEVREFEHCNMLEEIYFTCDLLGSDKKFTESEMKRSLESFLRSQLRSDGIVASVLILFSLNATDKRQQAVETLKKYVTNVMENPSVAKYRRIRLDNHIFQERVAPVKGSRDFLEACGFEECSEVVTEGDEPRKFLVISEEKANDASKLLDALEALNEGQPVPLKLHRNPVWALVFQPSNRFLKNNICFLVSFVSKRLVLGSSMRFT</sequence>
<evidence type="ECO:0000313" key="3">
    <source>
        <dbReference type="Proteomes" id="UP001608902"/>
    </source>
</evidence>
<gene>
    <name evidence="2" type="ORF">AB6A40_007291</name>
</gene>
<reference evidence="2 3" key="1">
    <citation type="submission" date="2024-08" db="EMBL/GenBank/DDBJ databases">
        <title>Gnathostoma spinigerum genome.</title>
        <authorList>
            <person name="Gonzalez-Bertolin B."/>
            <person name="Monzon S."/>
            <person name="Zaballos A."/>
            <person name="Jimenez P."/>
            <person name="Dekumyoy P."/>
            <person name="Varona S."/>
            <person name="Cuesta I."/>
            <person name="Sumanam S."/>
            <person name="Adisakwattana P."/>
            <person name="Gasser R.B."/>
            <person name="Hernandez-Gonzalez A."/>
            <person name="Young N.D."/>
            <person name="Perteguer M.J."/>
        </authorList>
    </citation>
    <scope>NUCLEOTIDE SEQUENCE [LARGE SCALE GENOMIC DNA]</scope>
    <source>
        <strain evidence="2">AL3</strain>
        <tissue evidence="2">Liver</tissue>
    </source>
</reference>
<keyword evidence="3" id="KW-1185">Reference proteome</keyword>
<dbReference type="Gene3D" id="1.20.58.2190">
    <property type="match status" value="1"/>
</dbReference>
<evidence type="ECO:0000259" key="1">
    <source>
        <dbReference type="Pfam" id="PF09409"/>
    </source>
</evidence>
<organism evidence="2 3">
    <name type="scientific">Gnathostoma spinigerum</name>
    <dbReference type="NCBI Taxonomy" id="75299"/>
    <lineage>
        <taxon>Eukaryota</taxon>
        <taxon>Metazoa</taxon>
        <taxon>Ecdysozoa</taxon>
        <taxon>Nematoda</taxon>
        <taxon>Chromadorea</taxon>
        <taxon>Rhabditida</taxon>
        <taxon>Spirurina</taxon>
        <taxon>Gnathostomatomorpha</taxon>
        <taxon>Gnathostomatoidea</taxon>
        <taxon>Gnathostomatidae</taxon>
        <taxon>Gnathostoma</taxon>
    </lineage>
</organism>
<accession>A0ABD6EV71</accession>
<dbReference type="InterPro" id="IPR018997">
    <property type="entry name" value="PUB_domain"/>
</dbReference>
<dbReference type="SUPFAM" id="SSF143503">
    <property type="entry name" value="PUG domain-like"/>
    <property type="match status" value="1"/>
</dbReference>
<evidence type="ECO:0000313" key="2">
    <source>
        <dbReference type="EMBL" id="MFH4980582.1"/>
    </source>
</evidence>